<keyword evidence="12" id="KW-1185">Reference proteome</keyword>
<dbReference type="PANTHER" id="PTHR47959:SF13">
    <property type="entry name" value="ATP-DEPENDENT RNA HELICASE RHLE"/>
    <property type="match status" value="1"/>
</dbReference>
<dbReference type="InterPro" id="IPR027417">
    <property type="entry name" value="P-loop_NTPase"/>
</dbReference>
<dbReference type="OrthoDB" id="9805696at2"/>
<dbReference type="GO" id="GO:0016787">
    <property type="term" value="F:hydrolase activity"/>
    <property type="evidence" value="ECO:0007669"/>
    <property type="project" value="UniProtKB-KW"/>
</dbReference>
<dbReference type="InterPro" id="IPR014014">
    <property type="entry name" value="RNA_helicase_DEAD_Q_motif"/>
</dbReference>
<dbReference type="CDD" id="cd18787">
    <property type="entry name" value="SF2_C_DEAD"/>
    <property type="match status" value="1"/>
</dbReference>
<feature type="region of interest" description="Disordered" evidence="7">
    <location>
        <begin position="365"/>
        <end position="443"/>
    </location>
</feature>
<reference evidence="11 12" key="1">
    <citation type="submission" date="2012-08" db="EMBL/GenBank/DDBJ databases">
        <title>The Genome Sequence of Turicella otitidis ATCC 51513.</title>
        <authorList>
            <consortium name="The Broad Institute Genome Sequencing Platform"/>
            <person name="Earl A."/>
            <person name="Ward D."/>
            <person name="Feldgarden M."/>
            <person name="Gevers D."/>
            <person name="Huys G."/>
            <person name="Walker B."/>
            <person name="Young S.K."/>
            <person name="Zeng Q."/>
            <person name="Gargeya S."/>
            <person name="Fitzgerald M."/>
            <person name="Haas B."/>
            <person name="Abouelleil A."/>
            <person name="Alvarado L."/>
            <person name="Arachchi H.M."/>
            <person name="Berlin A.M."/>
            <person name="Chapman S.B."/>
            <person name="Goldberg J."/>
            <person name="Griggs A."/>
            <person name="Gujja S."/>
            <person name="Hansen M."/>
            <person name="Howarth C."/>
            <person name="Imamovic A."/>
            <person name="Larimer J."/>
            <person name="McCowen C."/>
            <person name="Montmayeur A."/>
            <person name="Murphy C."/>
            <person name="Neiman D."/>
            <person name="Pearson M."/>
            <person name="Priest M."/>
            <person name="Roberts A."/>
            <person name="Saif S."/>
            <person name="Shea T."/>
            <person name="Sisk P."/>
            <person name="Sykes S."/>
            <person name="Wortman J."/>
            <person name="Nusbaum C."/>
            <person name="Birren B."/>
        </authorList>
    </citation>
    <scope>NUCLEOTIDE SEQUENCE [LARGE SCALE GENOMIC DNA]</scope>
    <source>
        <strain evidence="11 12">ATCC 51513</strain>
    </source>
</reference>
<evidence type="ECO:0000256" key="7">
    <source>
        <dbReference type="SAM" id="MobiDB-lite"/>
    </source>
</evidence>
<evidence type="ECO:0000256" key="6">
    <source>
        <dbReference type="PROSITE-ProRule" id="PRU00552"/>
    </source>
</evidence>
<evidence type="ECO:0000313" key="11">
    <source>
        <dbReference type="EMBL" id="EJZ82390.1"/>
    </source>
</evidence>
<evidence type="ECO:0000313" key="12">
    <source>
        <dbReference type="Proteomes" id="UP000006078"/>
    </source>
</evidence>
<dbReference type="PATRIC" id="fig|883169.3.peg.587"/>
<dbReference type="eggNOG" id="COG0513">
    <property type="taxonomic scope" value="Bacteria"/>
</dbReference>
<evidence type="ECO:0000259" key="10">
    <source>
        <dbReference type="PROSITE" id="PS51195"/>
    </source>
</evidence>
<keyword evidence="2" id="KW-0378">Hydrolase</keyword>
<dbReference type="InterPro" id="IPR044742">
    <property type="entry name" value="DEAD/DEAH_RhlB"/>
</dbReference>
<evidence type="ECO:0000259" key="8">
    <source>
        <dbReference type="PROSITE" id="PS51192"/>
    </source>
</evidence>
<dbReference type="SMART" id="SM00487">
    <property type="entry name" value="DEXDc"/>
    <property type="match status" value="1"/>
</dbReference>
<evidence type="ECO:0000256" key="2">
    <source>
        <dbReference type="ARBA" id="ARBA00022801"/>
    </source>
</evidence>
<dbReference type="GO" id="GO:0005829">
    <property type="term" value="C:cytosol"/>
    <property type="evidence" value="ECO:0007669"/>
    <property type="project" value="TreeGrafter"/>
</dbReference>
<feature type="domain" description="Helicase ATP-binding" evidence="8">
    <location>
        <begin position="33"/>
        <end position="206"/>
    </location>
</feature>
<dbReference type="GO" id="GO:0005524">
    <property type="term" value="F:ATP binding"/>
    <property type="evidence" value="ECO:0007669"/>
    <property type="project" value="UniProtKB-KW"/>
</dbReference>
<dbReference type="InterPro" id="IPR014001">
    <property type="entry name" value="Helicase_ATP-bd"/>
</dbReference>
<dbReference type="InterPro" id="IPR050079">
    <property type="entry name" value="DEAD_box_RNA_helicase"/>
</dbReference>
<dbReference type="InterPro" id="IPR001650">
    <property type="entry name" value="Helicase_C-like"/>
</dbReference>
<dbReference type="PROSITE" id="PS51194">
    <property type="entry name" value="HELICASE_CTER"/>
    <property type="match status" value="1"/>
</dbReference>
<dbReference type="PROSITE" id="PS51195">
    <property type="entry name" value="Q_MOTIF"/>
    <property type="match status" value="1"/>
</dbReference>
<gene>
    <name evidence="11" type="ORF">HMPREF9719_00615</name>
</gene>
<dbReference type="Pfam" id="PF00270">
    <property type="entry name" value="DEAD"/>
    <property type="match status" value="1"/>
</dbReference>
<dbReference type="Pfam" id="PF00271">
    <property type="entry name" value="Helicase_C"/>
    <property type="match status" value="1"/>
</dbReference>
<feature type="domain" description="DEAD-box RNA helicase Q" evidence="10">
    <location>
        <begin position="2"/>
        <end position="30"/>
    </location>
</feature>
<feature type="compositionally biased region" description="Basic and acidic residues" evidence="7">
    <location>
        <begin position="366"/>
        <end position="378"/>
    </location>
</feature>
<name>K0Z4Q2_9CORY</name>
<feature type="domain" description="Helicase C-terminal" evidence="9">
    <location>
        <begin position="230"/>
        <end position="381"/>
    </location>
</feature>
<keyword evidence="3" id="KW-0347">Helicase</keyword>
<dbReference type="SMART" id="SM00490">
    <property type="entry name" value="HELICc"/>
    <property type="match status" value="1"/>
</dbReference>
<dbReference type="PROSITE" id="PS51192">
    <property type="entry name" value="HELICASE_ATP_BIND_1"/>
    <property type="match status" value="1"/>
</dbReference>
<evidence type="ECO:0000259" key="9">
    <source>
        <dbReference type="PROSITE" id="PS51194"/>
    </source>
</evidence>
<sequence length="443" mass="46226">MTTFATLGLDPALVDSLEAQGLTEPFPIQAAAIPDALAGRDVLGRGPTGSGKTLAFGLPILQRLAGVKPAAYRPGGLVLAPTRELAVQIAERLEPHGRAVGVGVAAVVGGVPVARHERLLTKPLGLLVATPGRAQDLVDRGALDLAGVAISALDEADQMADMGFLPQVRRLLRATPKGGQRLLFSATLDGEVSRLVDEFLDEPAEHSTAPVAASVETMEHFRLLVGDGKNRNAVATWIAARRGTTIMFVRTKRGVDRLVKKLRRAGINAAGLHGDKAQGARQRALDGFADGSVPVLVATDIAARGIDVSGVDLVCHVDPPVEHKTYLHRAGRTARAGSAGRVVTLVTEDREDEVAKLLKKAGVDAPAERVEPGDERLSELTGARKPSGEALAPFGAPQPGGKGPARGPKGQPGQKKGAPAPGPGSGSRGRRRGPRRRGGRPRR</sequence>
<evidence type="ECO:0008006" key="13">
    <source>
        <dbReference type="Google" id="ProtNLM"/>
    </source>
</evidence>
<proteinExistence type="inferred from homology"/>
<dbReference type="RefSeq" id="WP_004600505.1">
    <property type="nucleotide sequence ID" value="NZ_JH815193.1"/>
</dbReference>
<dbReference type="SUPFAM" id="SSF52540">
    <property type="entry name" value="P-loop containing nucleoside triphosphate hydrolases"/>
    <property type="match status" value="1"/>
</dbReference>
<protein>
    <recommendedName>
        <fullName evidence="13">ATP-dependent RNA helicase</fullName>
    </recommendedName>
</protein>
<dbReference type="Gene3D" id="3.40.50.300">
    <property type="entry name" value="P-loop containing nucleotide triphosphate hydrolases"/>
    <property type="match status" value="2"/>
</dbReference>
<organism evidence="11 12">
    <name type="scientific">Corynebacterium otitidis ATCC 51513</name>
    <dbReference type="NCBI Taxonomy" id="883169"/>
    <lineage>
        <taxon>Bacteria</taxon>
        <taxon>Bacillati</taxon>
        <taxon>Actinomycetota</taxon>
        <taxon>Actinomycetes</taxon>
        <taxon>Mycobacteriales</taxon>
        <taxon>Corynebacteriaceae</taxon>
        <taxon>Corynebacterium</taxon>
    </lineage>
</organism>
<dbReference type="AlphaFoldDB" id="K0Z4Q2"/>
<dbReference type="InterPro" id="IPR011545">
    <property type="entry name" value="DEAD/DEAH_box_helicase_dom"/>
</dbReference>
<dbReference type="GO" id="GO:0003676">
    <property type="term" value="F:nucleic acid binding"/>
    <property type="evidence" value="ECO:0007669"/>
    <property type="project" value="InterPro"/>
</dbReference>
<evidence type="ECO:0000256" key="1">
    <source>
        <dbReference type="ARBA" id="ARBA00022741"/>
    </source>
</evidence>
<dbReference type="CDD" id="cd00268">
    <property type="entry name" value="DEADc"/>
    <property type="match status" value="1"/>
</dbReference>
<keyword evidence="1" id="KW-0547">Nucleotide-binding</keyword>
<evidence type="ECO:0000256" key="3">
    <source>
        <dbReference type="ARBA" id="ARBA00022806"/>
    </source>
</evidence>
<feature type="short sequence motif" description="Q motif" evidence="6">
    <location>
        <begin position="2"/>
        <end position="30"/>
    </location>
</feature>
<dbReference type="EMBL" id="AHAE01000032">
    <property type="protein sequence ID" value="EJZ82390.1"/>
    <property type="molecule type" value="Genomic_DNA"/>
</dbReference>
<dbReference type="GO" id="GO:0003724">
    <property type="term" value="F:RNA helicase activity"/>
    <property type="evidence" value="ECO:0007669"/>
    <property type="project" value="InterPro"/>
</dbReference>
<feature type="compositionally biased region" description="Basic residues" evidence="7">
    <location>
        <begin position="428"/>
        <end position="443"/>
    </location>
</feature>
<accession>K0Z4Q2</accession>
<dbReference type="Proteomes" id="UP000006078">
    <property type="component" value="Unassembled WGS sequence"/>
</dbReference>
<comment type="similarity">
    <text evidence="5">Belongs to the DEAD box helicase family.</text>
</comment>
<feature type="compositionally biased region" description="Low complexity" evidence="7">
    <location>
        <begin position="405"/>
        <end position="419"/>
    </location>
</feature>
<comment type="caution">
    <text evidence="11">The sequence shown here is derived from an EMBL/GenBank/DDBJ whole genome shotgun (WGS) entry which is preliminary data.</text>
</comment>
<keyword evidence="4" id="KW-0067">ATP-binding</keyword>
<dbReference type="STRING" id="29321.AAV33_00515"/>
<evidence type="ECO:0000256" key="5">
    <source>
        <dbReference type="ARBA" id="ARBA00038437"/>
    </source>
</evidence>
<dbReference type="PANTHER" id="PTHR47959">
    <property type="entry name" value="ATP-DEPENDENT RNA HELICASE RHLE-RELATED"/>
    <property type="match status" value="1"/>
</dbReference>
<evidence type="ECO:0000256" key="4">
    <source>
        <dbReference type="ARBA" id="ARBA00022840"/>
    </source>
</evidence>
<dbReference type="HOGENOM" id="CLU_003041_1_3_11"/>